<accession>A0AAN7KZD3</accession>
<dbReference type="InterPro" id="IPR011992">
    <property type="entry name" value="EF-hand-dom_pair"/>
</dbReference>
<dbReference type="PANTHER" id="PTHR10891">
    <property type="entry name" value="EF-HAND CALCIUM-BINDING DOMAIN CONTAINING PROTEIN"/>
    <property type="match status" value="1"/>
</dbReference>
<evidence type="ECO:0000256" key="1">
    <source>
        <dbReference type="ARBA" id="ARBA00022723"/>
    </source>
</evidence>
<evidence type="ECO:0000256" key="3">
    <source>
        <dbReference type="ARBA" id="ARBA00022837"/>
    </source>
</evidence>
<sequence length="192" mass="21730">MANDRRIKSPTKWFPSRLRLSFHSRPPSLSRTGYCSPSSSVSSPSSSRQDELRQVFAHFDTDADGRISPSELRSYFQSVGETLTLGEAQRVIDDHDSDGDGQIDFADFVRMMKMEGCCGQEEDREEDDLRAAFEMFEQDKGSGCITPKGLQMMLRRLGDSSKSYEDCVAMIRVYDIDGNGVLDFHEFHLMMA</sequence>
<dbReference type="InterPro" id="IPR002048">
    <property type="entry name" value="EF_hand_dom"/>
</dbReference>
<dbReference type="Proteomes" id="UP001346149">
    <property type="component" value="Unassembled WGS sequence"/>
</dbReference>
<dbReference type="InterPro" id="IPR039647">
    <property type="entry name" value="EF_hand_pair_protein_CML-like"/>
</dbReference>
<keyword evidence="3" id="KW-0106">Calcium</keyword>
<keyword evidence="2" id="KW-0677">Repeat</keyword>
<dbReference type="PROSITE" id="PS50222">
    <property type="entry name" value="EF_HAND_2"/>
    <property type="match status" value="3"/>
</dbReference>
<feature type="domain" description="EF-hand" evidence="5">
    <location>
        <begin position="83"/>
        <end position="118"/>
    </location>
</feature>
<evidence type="ECO:0000259" key="5">
    <source>
        <dbReference type="PROSITE" id="PS50222"/>
    </source>
</evidence>
<dbReference type="EMBL" id="JAXQNO010000020">
    <property type="protein sequence ID" value="KAK4771772.1"/>
    <property type="molecule type" value="Genomic_DNA"/>
</dbReference>
<keyword evidence="1" id="KW-0479">Metal-binding</keyword>
<dbReference type="GO" id="GO:0043226">
    <property type="term" value="C:organelle"/>
    <property type="evidence" value="ECO:0007669"/>
    <property type="project" value="UniProtKB-ARBA"/>
</dbReference>
<evidence type="ECO:0000313" key="7">
    <source>
        <dbReference type="Proteomes" id="UP001346149"/>
    </source>
</evidence>
<dbReference type="InterPro" id="IPR018247">
    <property type="entry name" value="EF_Hand_1_Ca_BS"/>
</dbReference>
<feature type="domain" description="EF-hand" evidence="5">
    <location>
        <begin position="162"/>
        <end position="192"/>
    </location>
</feature>
<evidence type="ECO:0000256" key="2">
    <source>
        <dbReference type="ARBA" id="ARBA00022737"/>
    </source>
</evidence>
<feature type="domain" description="EF-hand" evidence="5">
    <location>
        <begin position="47"/>
        <end position="82"/>
    </location>
</feature>
<dbReference type="GO" id="GO:0005509">
    <property type="term" value="F:calcium ion binding"/>
    <property type="evidence" value="ECO:0007669"/>
    <property type="project" value="InterPro"/>
</dbReference>
<feature type="region of interest" description="Disordered" evidence="4">
    <location>
        <begin position="24"/>
        <end position="49"/>
    </location>
</feature>
<comment type="caution">
    <text evidence="6">The sequence shown here is derived from an EMBL/GenBank/DDBJ whole genome shotgun (WGS) entry which is preliminary data.</text>
</comment>
<dbReference type="PROSITE" id="PS00018">
    <property type="entry name" value="EF_HAND_1"/>
    <property type="match status" value="3"/>
</dbReference>
<protein>
    <recommendedName>
        <fullName evidence="5">EF-hand domain-containing protein</fullName>
    </recommendedName>
</protein>
<dbReference type="AlphaFoldDB" id="A0AAN7KZD3"/>
<dbReference type="Pfam" id="PF13499">
    <property type="entry name" value="EF-hand_7"/>
    <property type="match status" value="1"/>
</dbReference>
<name>A0AAN7KZD3_TRANT</name>
<dbReference type="FunFam" id="1.10.238.10:FF:000178">
    <property type="entry name" value="Calmodulin-2 A"/>
    <property type="match status" value="1"/>
</dbReference>
<dbReference type="CDD" id="cd00051">
    <property type="entry name" value="EFh"/>
    <property type="match status" value="1"/>
</dbReference>
<dbReference type="Gene3D" id="1.10.238.10">
    <property type="entry name" value="EF-hand"/>
    <property type="match status" value="2"/>
</dbReference>
<dbReference type="Pfam" id="PF13833">
    <property type="entry name" value="EF-hand_8"/>
    <property type="match status" value="1"/>
</dbReference>
<evidence type="ECO:0000313" key="6">
    <source>
        <dbReference type="EMBL" id="KAK4771772.1"/>
    </source>
</evidence>
<evidence type="ECO:0000256" key="4">
    <source>
        <dbReference type="SAM" id="MobiDB-lite"/>
    </source>
</evidence>
<reference evidence="6 7" key="1">
    <citation type="journal article" date="2023" name="Hortic Res">
        <title>Pangenome of water caltrop reveals structural variations and asymmetric subgenome divergence after allopolyploidization.</title>
        <authorList>
            <person name="Zhang X."/>
            <person name="Chen Y."/>
            <person name="Wang L."/>
            <person name="Yuan Y."/>
            <person name="Fang M."/>
            <person name="Shi L."/>
            <person name="Lu R."/>
            <person name="Comes H.P."/>
            <person name="Ma Y."/>
            <person name="Chen Y."/>
            <person name="Huang G."/>
            <person name="Zhou Y."/>
            <person name="Zheng Z."/>
            <person name="Qiu Y."/>
        </authorList>
    </citation>
    <scope>NUCLEOTIDE SEQUENCE [LARGE SCALE GENOMIC DNA]</scope>
    <source>
        <strain evidence="6">F231</strain>
    </source>
</reference>
<keyword evidence="7" id="KW-1185">Reference proteome</keyword>
<organism evidence="6 7">
    <name type="scientific">Trapa natans</name>
    <name type="common">Water chestnut</name>
    <dbReference type="NCBI Taxonomy" id="22666"/>
    <lineage>
        <taxon>Eukaryota</taxon>
        <taxon>Viridiplantae</taxon>
        <taxon>Streptophyta</taxon>
        <taxon>Embryophyta</taxon>
        <taxon>Tracheophyta</taxon>
        <taxon>Spermatophyta</taxon>
        <taxon>Magnoliopsida</taxon>
        <taxon>eudicotyledons</taxon>
        <taxon>Gunneridae</taxon>
        <taxon>Pentapetalae</taxon>
        <taxon>rosids</taxon>
        <taxon>malvids</taxon>
        <taxon>Myrtales</taxon>
        <taxon>Lythraceae</taxon>
        <taxon>Trapa</taxon>
    </lineage>
</organism>
<dbReference type="SUPFAM" id="SSF47473">
    <property type="entry name" value="EF-hand"/>
    <property type="match status" value="1"/>
</dbReference>
<gene>
    <name evidence="6" type="ORF">SAY86_013547</name>
</gene>
<proteinExistence type="predicted"/>
<feature type="compositionally biased region" description="Low complexity" evidence="4">
    <location>
        <begin position="36"/>
        <end position="47"/>
    </location>
</feature>
<dbReference type="SMART" id="SM00054">
    <property type="entry name" value="EFh"/>
    <property type="match status" value="4"/>
</dbReference>